<keyword evidence="2" id="KW-0732">Signal</keyword>
<feature type="region of interest" description="Disordered" evidence="1">
    <location>
        <begin position="33"/>
        <end position="52"/>
    </location>
</feature>
<dbReference type="EMBL" id="FNYE01000038">
    <property type="protein sequence ID" value="SEK07344.1"/>
    <property type="molecule type" value="Genomic_DNA"/>
</dbReference>
<evidence type="ECO:0000256" key="1">
    <source>
        <dbReference type="SAM" id="MobiDB-lite"/>
    </source>
</evidence>
<sequence>MNDLLSFFQKALYATAFALLVAMALSACGGDNPGPSGSTVDNSASSTPANGG</sequence>
<evidence type="ECO:0000313" key="4">
    <source>
        <dbReference type="Proteomes" id="UP000198866"/>
    </source>
</evidence>
<name>A0A1H7E0Y1_9BURK</name>
<feature type="signal peptide" evidence="2">
    <location>
        <begin position="1"/>
        <end position="29"/>
    </location>
</feature>
<keyword evidence="4" id="KW-1185">Reference proteome</keyword>
<gene>
    <name evidence="3" type="ORF">SAMN05192539_103845</name>
</gene>
<protein>
    <submittedName>
        <fullName evidence="3">Uncharacterized protein</fullName>
    </submittedName>
</protein>
<dbReference type="STRING" id="667676.SAMN05192539_103845"/>
<reference evidence="4" key="1">
    <citation type="submission" date="2016-10" db="EMBL/GenBank/DDBJ databases">
        <authorList>
            <person name="Varghese N."/>
            <person name="Submissions S."/>
        </authorList>
    </citation>
    <scope>NUCLEOTIDE SEQUENCE [LARGE SCALE GENOMIC DNA]</scope>
    <source>
        <strain evidence="4">LMG 26031</strain>
    </source>
</reference>
<proteinExistence type="predicted"/>
<evidence type="ECO:0000313" key="3">
    <source>
        <dbReference type="EMBL" id="SEK07344.1"/>
    </source>
</evidence>
<evidence type="ECO:0000256" key="2">
    <source>
        <dbReference type="SAM" id="SignalP"/>
    </source>
</evidence>
<dbReference type="AlphaFoldDB" id="A0A1H7E0Y1"/>
<accession>A0A1H7E0Y1</accession>
<organism evidence="3 4">
    <name type="scientific">Paraburkholderia diazotrophica</name>
    <dbReference type="NCBI Taxonomy" id="667676"/>
    <lineage>
        <taxon>Bacteria</taxon>
        <taxon>Pseudomonadati</taxon>
        <taxon>Pseudomonadota</taxon>
        <taxon>Betaproteobacteria</taxon>
        <taxon>Burkholderiales</taxon>
        <taxon>Burkholderiaceae</taxon>
        <taxon>Paraburkholderia</taxon>
    </lineage>
</organism>
<feature type="chain" id="PRO_5011536641" evidence="2">
    <location>
        <begin position="30"/>
        <end position="52"/>
    </location>
</feature>
<dbReference type="Proteomes" id="UP000198866">
    <property type="component" value="Unassembled WGS sequence"/>
</dbReference>
<feature type="compositionally biased region" description="Polar residues" evidence="1">
    <location>
        <begin position="35"/>
        <end position="52"/>
    </location>
</feature>